<keyword evidence="5" id="KW-0812">Transmembrane</keyword>
<feature type="domain" description="Cytochrome c" evidence="6">
    <location>
        <begin position="241"/>
        <end position="334"/>
    </location>
</feature>
<evidence type="ECO:0000256" key="1">
    <source>
        <dbReference type="ARBA" id="ARBA00022617"/>
    </source>
</evidence>
<dbReference type="PROSITE" id="PS51007">
    <property type="entry name" value="CYTC"/>
    <property type="match status" value="1"/>
</dbReference>
<evidence type="ECO:0000256" key="5">
    <source>
        <dbReference type="SAM" id="Phobius"/>
    </source>
</evidence>
<dbReference type="PANTHER" id="PTHR40394:SF2">
    <property type="entry name" value="QUINOL:CYTOCHROME C OXIDOREDUCTASE MEMBRANE PROTEIN"/>
    <property type="match status" value="1"/>
</dbReference>
<evidence type="ECO:0000313" key="7">
    <source>
        <dbReference type="EMBL" id="MDY3561478.1"/>
    </source>
</evidence>
<evidence type="ECO:0000313" key="8">
    <source>
        <dbReference type="Proteomes" id="UP001272242"/>
    </source>
</evidence>
<organism evidence="7 8">
    <name type="scientific">Gemmata algarum</name>
    <dbReference type="NCBI Taxonomy" id="2975278"/>
    <lineage>
        <taxon>Bacteria</taxon>
        <taxon>Pseudomonadati</taxon>
        <taxon>Planctomycetota</taxon>
        <taxon>Planctomycetia</taxon>
        <taxon>Gemmatales</taxon>
        <taxon>Gemmataceae</taxon>
        <taxon>Gemmata</taxon>
    </lineage>
</organism>
<proteinExistence type="predicted"/>
<evidence type="ECO:0000256" key="2">
    <source>
        <dbReference type="ARBA" id="ARBA00022723"/>
    </source>
</evidence>
<keyword evidence="3 4" id="KW-0408">Iron</keyword>
<feature type="transmembrane region" description="Helical" evidence="5">
    <location>
        <begin position="43"/>
        <end position="63"/>
    </location>
</feature>
<keyword evidence="5" id="KW-0472">Membrane</keyword>
<keyword evidence="5" id="KW-1133">Transmembrane helix</keyword>
<dbReference type="Pfam" id="PF13442">
    <property type="entry name" value="Cytochrome_CBB3"/>
    <property type="match status" value="1"/>
</dbReference>
<evidence type="ECO:0000259" key="6">
    <source>
        <dbReference type="PROSITE" id="PS51007"/>
    </source>
</evidence>
<evidence type="ECO:0000256" key="4">
    <source>
        <dbReference type="PROSITE-ProRule" id="PRU00433"/>
    </source>
</evidence>
<dbReference type="InterPro" id="IPR036909">
    <property type="entry name" value="Cyt_c-like_dom_sf"/>
</dbReference>
<dbReference type="Proteomes" id="UP001272242">
    <property type="component" value="Unassembled WGS sequence"/>
</dbReference>
<dbReference type="SUPFAM" id="SSF46626">
    <property type="entry name" value="Cytochrome c"/>
    <property type="match status" value="1"/>
</dbReference>
<protein>
    <submittedName>
        <fullName evidence="7">Cytochrome c</fullName>
    </submittedName>
</protein>
<dbReference type="RefSeq" id="WP_320687886.1">
    <property type="nucleotide sequence ID" value="NZ_JAXBLV010000194.1"/>
</dbReference>
<dbReference type="EMBL" id="JAXBLV010000194">
    <property type="protein sequence ID" value="MDY3561478.1"/>
    <property type="molecule type" value="Genomic_DNA"/>
</dbReference>
<dbReference type="PANTHER" id="PTHR40394">
    <property type="entry name" value="LIPOPROTEIN-RELATED"/>
    <property type="match status" value="1"/>
</dbReference>
<gene>
    <name evidence="7" type="ORF">R5W23_002756</name>
</gene>
<feature type="transmembrane region" description="Helical" evidence="5">
    <location>
        <begin position="12"/>
        <end position="36"/>
    </location>
</feature>
<sequence length="343" mass="36876">MYGVDPNLFMNGVLAAVLATGALVLVATVLAAWLGCRGRVMSYLYMFTALFVTFGAVVGVLGFRGRGSDARPWHLFLDMKYQAKYTSQGQSRYFADGRSSRLPVEGTVPFDGTDYAADAGRHAAPNPDFLKADPRYYTGVANAAAKGPDGAPAKPAFVTTETAVALRFKPHGHWFGVRVVPPTIPPEKSVEPRLRDRWVGARVWPVKQSAAVTVRSTKLNETYWVNHLPPTAVERAGGWEALLKRGQAQFDRHCAVCHGASGRGGGGELAYGIVGAYGLSVPPANVVAPEIQAQPDGQLFGTVTNGKGAMPGYGHQVRDVLDRWAIVAYVRELQFAYGSPAVK</sequence>
<comment type="caution">
    <text evidence="7">The sequence shown here is derived from an EMBL/GenBank/DDBJ whole genome shotgun (WGS) entry which is preliminary data.</text>
</comment>
<name>A0ABU5F5F2_9BACT</name>
<keyword evidence="8" id="KW-1185">Reference proteome</keyword>
<evidence type="ECO:0000256" key="3">
    <source>
        <dbReference type="ARBA" id="ARBA00023004"/>
    </source>
</evidence>
<reference evidence="8" key="1">
    <citation type="journal article" date="2023" name="Mar. Drugs">
        <title>Gemmata algarum, a Novel Planctomycete Isolated from an Algal Mat, Displays Antimicrobial Activity.</title>
        <authorList>
            <person name="Kumar G."/>
            <person name="Kallscheuer N."/>
            <person name="Kashif M."/>
            <person name="Ahamad S."/>
            <person name="Jagadeeshwari U."/>
            <person name="Pannikurungottu S."/>
            <person name="Haufschild T."/>
            <person name="Kabuu M."/>
            <person name="Sasikala C."/>
            <person name="Jogler C."/>
            <person name="Ramana C."/>
        </authorList>
    </citation>
    <scope>NUCLEOTIDE SEQUENCE [LARGE SCALE GENOMIC DNA]</scope>
    <source>
        <strain evidence="8">JC673</strain>
    </source>
</reference>
<dbReference type="Gene3D" id="1.10.760.10">
    <property type="entry name" value="Cytochrome c-like domain"/>
    <property type="match status" value="1"/>
</dbReference>
<keyword evidence="1 4" id="KW-0349">Heme</keyword>
<accession>A0ABU5F5F2</accession>
<keyword evidence="2 4" id="KW-0479">Metal-binding</keyword>
<dbReference type="InterPro" id="IPR009056">
    <property type="entry name" value="Cyt_c-like_dom"/>
</dbReference>